<dbReference type="PANTHER" id="PTHR30605:SF0">
    <property type="entry name" value="ANHYDRO-N-ACETYLMURAMIC ACID KINASE"/>
    <property type="match status" value="1"/>
</dbReference>
<dbReference type="Pfam" id="PF03702">
    <property type="entry name" value="AnmK"/>
    <property type="match status" value="1"/>
</dbReference>
<sequence>MASFRGIGCMSGSSLDGLDICLVEFTGDKDTDIWSYHVLESETIKYDKSLEDRLRHAATMTAEDFIKLHIDYGHFIGQQVIDFLNAREILSVDFAASHGHTILHQPNDGYTFQLGDGETTASYFNFPFVSNFRTKDVALGGQGAPLVPGGEKHLFSPNDICINLGGIANIGLKGEIGYDVCPCNYVMNRLAKLYDNNIEFDKDGEIAKQGQIIQEIFEQLEALPFYTQEPPKSIGAEWIESYVLPKLDTTKYSTPDLMRTFVEHVAARLETALKDSKRWLMENGSVSRRKLKVLVTGGGAFNTLLIEILKNKIKNSEFELEEADNETICFKEALVFAFLGLRCLLGQENVLKAVTGGKCDSISGSIHRPMGSSFTLSKFDKFYFELRRHRSISCSSQS</sequence>
<evidence type="ECO:0000313" key="1">
    <source>
        <dbReference type="EMBL" id="KAJ8297478.1"/>
    </source>
</evidence>
<gene>
    <name evidence="1" type="ORF">KUTeg_024009</name>
</gene>
<dbReference type="PANTHER" id="PTHR30605">
    <property type="entry name" value="ANHYDRO-N-ACETYLMURAMIC ACID KINASE"/>
    <property type="match status" value="1"/>
</dbReference>
<dbReference type="Proteomes" id="UP001217089">
    <property type="component" value="Unassembled WGS sequence"/>
</dbReference>
<protein>
    <recommendedName>
        <fullName evidence="3">Anhydro-N-acetylmuramic acid kinase</fullName>
    </recommendedName>
</protein>
<organism evidence="1 2">
    <name type="scientific">Tegillarca granosa</name>
    <name type="common">Malaysian cockle</name>
    <name type="synonym">Anadara granosa</name>
    <dbReference type="NCBI Taxonomy" id="220873"/>
    <lineage>
        <taxon>Eukaryota</taxon>
        <taxon>Metazoa</taxon>
        <taxon>Spiralia</taxon>
        <taxon>Lophotrochozoa</taxon>
        <taxon>Mollusca</taxon>
        <taxon>Bivalvia</taxon>
        <taxon>Autobranchia</taxon>
        <taxon>Pteriomorphia</taxon>
        <taxon>Arcoida</taxon>
        <taxon>Arcoidea</taxon>
        <taxon>Arcidae</taxon>
        <taxon>Tegillarca</taxon>
    </lineage>
</organism>
<dbReference type="SUPFAM" id="SSF53067">
    <property type="entry name" value="Actin-like ATPase domain"/>
    <property type="match status" value="1"/>
</dbReference>
<evidence type="ECO:0000313" key="2">
    <source>
        <dbReference type="Proteomes" id="UP001217089"/>
    </source>
</evidence>
<evidence type="ECO:0008006" key="3">
    <source>
        <dbReference type="Google" id="ProtNLM"/>
    </source>
</evidence>
<dbReference type="Gene3D" id="3.30.420.40">
    <property type="match status" value="2"/>
</dbReference>
<reference evidence="1 2" key="1">
    <citation type="submission" date="2022-12" db="EMBL/GenBank/DDBJ databases">
        <title>Chromosome-level genome of Tegillarca granosa.</title>
        <authorList>
            <person name="Kim J."/>
        </authorList>
    </citation>
    <scope>NUCLEOTIDE SEQUENCE [LARGE SCALE GENOMIC DNA]</scope>
    <source>
        <strain evidence="1">Teg-2019</strain>
        <tissue evidence="1">Adductor muscle</tissue>
    </source>
</reference>
<dbReference type="InterPro" id="IPR005338">
    <property type="entry name" value="Anhydro_N_Ac-Mur_kinase"/>
</dbReference>
<name>A0ABQ9E2H4_TEGGR</name>
<accession>A0ABQ9E2H4</accession>
<keyword evidence="2" id="KW-1185">Reference proteome</keyword>
<dbReference type="InterPro" id="IPR043129">
    <property type="entry name" value="ATPase_NBD"/>
</dbReference>
<proteinExistence type="predicted"/>
<comment type="caution">
    <text evidence="1">The sequence shown here is derived from an EMBL/GenBank/DDBJ whole genome shotgun (WGS) entry which is preliminary data.</text>
</comment>
<dbReference type="EMBL" id="JARBDR010000923">
    <property type="protein sequence ID" value="KAJ8297478.1"/>
    <property type="molecule type" value="Genomic_DNA"/>
</dbReference>